<evidence type="ECO:0000256" key="4">
    <source>
        <dbReference type="ARBA" id="ARBA00023136"/>
    </source>
</evidence>
<keyword evidence="2 5" id="KW-0812">Transmembrane</keyword>
<evidence type="ECO:0000256" key="1">
    <source>
        <dbReference type="ARBA" id="ARBA00004141"/>
    </source>
</evidence>
<dbReference type="InterPro" id="IPR055434">
    <property type="entry name" value="STING_TM"/>
</dbReference>
<dbReference type="FunFam" id="1.20.5.5200:FF:000001">
    <property type="entry name" value="Stimulator of interferon genes protein"/>
    <property type="match status" value="1"/>
</dbReference>
<dbReference type="GO" id="GO:0045087">
    <property type="term" value="P:innate immune response"/>
    <property type="evidence" value="ECO:0007669"/>
    <property type="project" value="TreeGrafter"/>
</dbReference>
<feature type="transmembrane region" description="Helical" evidence="5">
    <location>
        <begin position="132"/>
        <end position="157"/>
    </location>
</feature>
<dbReference type="InterPro" id="IPR055432">
    <property type="entry name" value="STING_LBD"/>
</dbReference>
<feature type="domain" description="STING ligand-binding" evidence="6">
    <location>
        <begin position="177"/>
        <end position="353"/>
    </location>
</feature>
<comment type="subcellular location">
    <subcellularLocation>
        <location evidence="1">Membrane</location>
        <topology evidence="1">Multi-pass membrane protein</topology>
    </subcellularLocation>
</comment>
<dbReference type="Proteomes" id="UP000005408">
    <property type="component" value="Unassembled WGS sequence"/>
</dbReference>
<feature type="transmembrane region" description="Helical" evidence="5">
    <location>
        <begin position="54"/>
        <end position="70"/>
    </location>
</feature>
<evidence type="ECO:0000256" key="5">
    <source>
        <dbReference type="SAM" id="Phobius"/>
    </source>
</evidence>
<dbReference type="GO" id="GO:0035438">
    <property type="term" value="F:cyclic-di-GMP binding"/>
    <property type="evidence" value="ECO:0007669"/>
    <property type="project" value="TreeGrafter"/>
</dbReference>
<dbReference type="GO" id="GO:0061709">
    <property type="term" value="P:reticulophagy"/>
    <property type="evidence" value="ECO:0007669"/>
    <property type="project" value="TreeGrafter"/>
</dbReference>
<name>A0A8W8KXC5_MAGGI</name>
<reference evidence="8" key="1">
    <citation type="submission" date="2022-08" db="UniProtKB">
        <authorList>
            <consortium name="EnsemblMetazoa"/>
        </authorList>
    </citation>
    <scope>IDENTIFICATION</scope>
    <source>
        <strain evidence="8">05x7-T-G4-1.051#20</strain>
    </source>
</reference>
<keyword evidence="9" id="KW-1185">Reference proteome</keyword>
<dbReference type="PANTHER" id="PTHR34339">
    <property type="entry name" value="STIMULATOR OF INTERFERON GENES PROTEIN"/>
    <property type="match status" value="1"/>
</dbReference>
<dbReference type="GO" id="GO:0016239">
    <property type="term" value="P:positive regulation of macroautophagy"/>
    <property type="evidence" value="ECO:0007669"/>
    <property type="project" value="TreeGrafter"/>
</dbReference>
<organism evidence="8 9">
    <name type="scientific">Magallana gigas</name>
    <name type="common">Pacific oyster</name>
    <name type="synonym">Crassostrea gigas</name>
    <dbReference type="NCBI Taxonomy" id="29159"/>
    <lineage>
        <taxon>Eukaryota</taxon>
        <taxon>Metazoa</taxon>
        <taxon>Spiralia</taxon>
        <taxon>Lophotrochozoa</taxon>
        <taxon>Mollusca</taxon>
        <taxon>Bivalvia</taxon>
        <taxon>Autobranchia</taxon>
        <taxon>Pteriomorphia</taxon>
        <taxon>Ostreida</taxon>
        <taxon>Ostreoidea</taxon>
        <taxon>Ostreidae</taxon>
        <taxon>Magallana</taxon>
    </lineage>
</organism>
<dbReference type="Gene3D" id="1.20.5.5200">
    <property type="match status" value="1"/>
</dbReference>
<feature type="domain" description="STING transmembrane" evidence="7">
    <location>
        <begin position="68"/>
        <end position="175"/>
    </location>
</feature>
<evidence type="ECO:0008006" key="10">
    <source>
        <dbReference type="Google" id="ProtNLM"/>
    </source>
</evidence>
<protein>
    <recommendedName>
        <fullName evidence="10">Stimulator of interferon genes protein</fullName>
    </recommendedName>
</protein>
<dbReference type="GO" id="GO:0032481">
    <property type="term" value="P:positive regulation of type I interferon production"/>
    <property type="evidence" value="ECO:0007669"/>
    <property type="project" value="InterPro"/>
</dbReference>
<dbReference type="PANTHER" id="PTHR34339:SF1">
    <property type="entry name" value="STIMULATOR OF INTERFERON GENES PROTEIN"/>
    <property type="match status" value="1"/>
</dbReference>
<dbReference type="OMA" id="SATWQMK"/>
<dbReference type="InterPro" id="IPR029158">
    <property type="entry name" value="STING"/>
</dbReference>
<keyword evidence="4 5" id="KW-0472">Membrane</keyword>
<dbReference type="Pfam" id="PF15009">
    <property type="entry name" value="STING_LBD"/>
    <property type="match status" value="1"/>
</dbReference>
<dbReference type="GO" id="GO:0005789">
    <property type="term" value="C:endoplasmic reticulum membrane"/>
    <property type="evidence" value="ECO:0007669"/>
    <property type="project" value="TreeGrafter"/>
</dbReference>
<dbReference type="GO" id="GO:0061507">
    <property type="term" value="F:2',3'-cyclic GMP-AMP binding"/>
    <property type="evidence" value="ECO:0007669"/>
    <property type="project" value="TreeGrafter"/>
</dbReference>
<dbReference type="GO" id="GO:0002218">
    <property type="term" value="P:activation of innate immune response"/>
    <property type="evidence" value="ECO:0007669"/>
    <property type="project" value="InterPro"/>
</dbReference>
<evidence type="ECO:0000256" key="2">
    <source>
        <dbReference type="ARBA" id="ARBA00022692"/>
    </source>
</evidence>
<evidence type="ECO:0000259" key="6">
    <source>
        <dbReference type="Pfam" id="PF15009"/>
    </source>
</evidence>
<dbReference type="InterPro" id="IPR038623">
    <property type="entry name" value="STING_C_sf"/>
</dbReference>
<dbReference type="OrthoDB" id="6114591at2759"/>
<evidence type="ECO:0000313" key="9">
    <source>
        <dbReference type="Proteomes" id="UP000005408"/>
    </source>
</evidence>
<dbReference type="SMR" id="A0A8W8KXC5"/>
<evidence type="ECO:0000313" key="8">
    <source>
        <dbReference type="EnsemblMetazoa" id="G25361.8:cds"/>
    </source>
</evidence>
<dbReference type="GO" id="GO:0000045">
    <property type="term" value="P:autophagosome assembly"/>
    <property type="evidence" value="ECO:0007669"/>
    <property type="project" value="TreeGrafter"/>
</dbReference>
<sequence>MFRTCPKLSLSDRAMALGTIGILSMFSVTCKSTDNNFWKSTFTSNNVNLFGDELSYNLIFVTLGIIDIWVGEMIKRVFVFCGEFRFINSRYDGRISFVVQQSFCTKSNIPFLTLPILVAMLTYMNLHGDGMLLVWMILQTKWNCIIIVTISMIAHLLRLTDPTRSEMSRVMEEQKLNVGHGLAWSYYFGYLRLIIPGLQSRMDSWKKGIDTTRKSVVVPKLYILIPKSCYCPPSITAADPQLKVAGVTPSFVANRAGNQRREYKNTVYCFEADKTDYYCLVEYATPILSLYEMSNSEEAGLSSFDRLQQMRTFVATLQEIINSNPETKDNCSLLVYDDKKFGDGEQSITMLIKDRIEKDLSDKAVTKTF</sequence>
<accession>A0A8W8KXC5</accession>
<feature type="transmembrane region" description="Helical" evidence="5">
    <location>
        <begin position="109"/>
        <end position="126"/>
    </location>
</feature>
<keyword evidence="3 5" id="KW-1133">Transmembrane helix</keyword>
<dbReference type="GO" id="GO:0005776">
    <property type="term" value="C:autophagosome"/>
    <property type="evidence" value="ECO:0007669"/>
    <property type="project" value="TreeGrafter"/>
</dbReference>
<proteinExistence type="predicted"/>
<dbReference type="Pfam" id="PF23417">
    <property type="entry name" value="STING_TM"/>
    <property type="match status" value="1"/>
</dbReference>
<dbReference type="EnsemblMetazoa" id="G25361.8">
    <property type="protein sequence ID" value="G25361.8:cds"/>
    <property type="gene ID" value="G25361"/>
</dbReference>
<evidence type="ECO:0000259" key="7">
    <source>
        <dbReference type="Pfam" id="PF23417"/>
    </source>
</evidence>
<evidence type="ECO:0000256" key="3">
    <source>
        <dbReference type="ARBA" id="ARBA00022989"/>
    </source>
</evidence>
<dbReference type="AlphaFoldDB" id="A0A8W8KXC5"/>
<dbReference type="Gene3D" id="3.40.50.12100">
    <property type="entry name" value="Stimulator of interferon genes protein"/>
    <property type="match status" value="1"/>
</dbReference>